<dbReference type="InterPro" id="IPR026444">
    <property type="entry name" value="Secre_tail"/>
</dbReference>
<gene>
    <name evidence="4" type="ORF">JET18_19910</name>
</gene>
<accession>A0ABS1QKH2</accession>
<dbReference type="RefSeq" id="WP_202094108.1">
    <property type="nucleotide sequence ID" value="NZ_JAELVM010000003.1"/>
</dbReference>
<feature type="signal peptide" evidence="2">
    <location>
        <begin position="1"/>
        <end position="18"/>
    </location>
</feature>
<organism evidence="4 5">
    <name type="scientific">Chryseobacterium endalhagicum</name>
    <dbReference type="NCBI Taxonomy" id="2797638"/>
    <lineage>
        <taxon>Bacteria</taxon>
        <taxon>Pseudomonadati</taxon>
        <taxon>Bacteroidota</taxon>
        <taxon>Flavobacteriia</taxon>
        <taxon>Flavobacteriales</taxon>
        <taxon>Weeksellaceae</taxon>
        <taxon>Chryseobacterium group</taxon>
        <taxon>Chryseobacterium</taxon>
    </lineage>
</organism>
<dbReference type="NCBIfam" id="TIGR04183">
    <property type="entry name" value="Por_Secre_tail"/>
    <property type="match status" value="1"/>
</dbReference>
<proteinExistence type="predicted"/>
<dbReference type="Pfam" id="PF18962">
    <property type="entry name" value="Por_Secre_tail"/>
    <property type="match status" value="1"/>
</dbReference>
<keyword evidence="1 2" id="KW-0732">Signal</keyword>
<keyword evidence="5" id="KW-1185">Reference proteome</keyword>
<evidence type="ECO:0000313" key="4">
    <source>
        <dbReference type="EMBL" id="MBL1223120.1"/>
    </source>
</evidence>
<dbReference type="EMBL" id="JAELVM010000003">
    <property type="protein sequence ID" value="MBL1223120.1"/>
    <property type="molecule type" value="Genomic_DNA"/>
</dbReference>
<evidence type="ECO:0000313" key="5">
    <source>
        <dbReference type="Proteomes" id="UP000661696"/>
    </source>
</evidence>
<feature type="chain" id="PRO_5045362688" evidence="2">
    <location>
        <begin position="19"/>
        <end position="462"/>
    </location>
</feature>
<dbReference type="Pfam" id="PF17164">
    <property type="entry name" value="DUF5122"/>
    <property type="match status" value="4"/>
</dbReference>
<feature type="domain" description="Secretion system C-terminal sorting" evidence="3">
    <location>
        <begin position="398"/>
        <end position="460"/>
    </location>
</feature>
<sequence length="462" mass="50150">MKKNLLLVLLSAVQITFAQIISKDPTFASNGIHSIASTNNSVAPSRMVQNSDGSIYFTYDRNNSTTGGLEKSFLSKLNANGLVDTSFGTNGELELPYFTDDSQLKKQSDGKLVILSSSNTGPAILRILPTGQFDSTFGANGISSAVPALGVDGNGGSYGIILQNGKIMVYGVDTSDSLLRHRIYRLNASGAIDTSFGNNGSIFTLGTWSNLTSTFVDNQFNIVCGHANGIMEKFTPDGQPLTGFGNNGTVQTLYNSGGIMDSNNHILLTNSVGQISRFKPDGTLDSSFGFNPATQIGFPIWILSIVEKNGSYYIGGAKEENNNNRFFISKLNQNGTLDPVFNYYVESNASLNYINDMIINQNNIIANGNGYMVKYLFANTTLSATETFKENTGISFENPVKQNLVYQSKEKVSQIEIYSVDGKIIKTLHGSNTHVSELVKGTYIAKITFENKKVVTKKLIKN</sequence>
<protein>
    <submittedName>
        <fullName evidence="4">T9SS type A sorting domain-containing protein</fullName>
    </submittedName>
</protein>
<evidence type="ECO:0000259" key="3">
    <source>
        <dbReference type="Pfam" id="PF18962"/>
    </source>
</evidence>
<reference evidence="4 5" key="1">
    <citation type="submission" date="2020-12" db="EMBL/GenBank/DDBJ databases">
        <title>Chryseobacterium endoalhailicus sp. nov., isolated from seed of leguminous plant.</title>
        <authorList>
            <person name="Zhang X."/>
        </authorList>
    </citation>
    <scope>NUCLEOTIDE SEQUENCE [LARGE SCALE GENOMIC DNA]</scope>
    <source>
        <strain evidence="4 5">L7</strain>
    </source>
</reference>
<dbReference type="Proteomes" id="UP000661696">
    <property type="component" value="Unassembled WGS sequence"/>
</dbReference>
<name>A0ABS1QKH2_9FLAO</name>
<dbReference type="SUPFAM" id="SSF101898">
    <property type="entry name" value="NHL repeat"/>
    <property type="match status" value="1"/>
</dbReference>
<comment type="caution">
    <text evidence="4">The sequence shown here is derived from an EMBL/GenBank/DDBJ whole genome shotgun (WGS) entry which is preliminary data.</text>
</comment>
<evidence type="ECO:0000256" key="1">
    <source>
        <dbReference type="ARBA" id="ARBA00022729"/>
    </source>
</evidence>
<dbReference type="InterPro" id="IPR013431">
    <property type="entry name" value="Delta_60_rpt"/>
</dbReference>
<dbReference type="Gene3D" id="2.80.10.50">
    <property type="match status" value="2"/>
</dbReference>
<evidence type="ECO:0000256" key="2">
    <source>
        <dbReference type="SAM" id="SignalP"/>
    </source>
</evidence>
<dbReference type="NCBIfam" id="TIGR02608">
    <property type="entry name" value="delta_60_rpt"/>
    <property type="match status" value="4"/>
</dbReference>